<dbReference type="Proteomes" id="UP001595735">
    <property type="component" value="Unassembled WGS sequence"/>
</dbReference>
<proteinExistence type="predicted"/>
<comment type="caution">
    <text evidence="1">The sequence shown here is derived from an EMBL/GenBank/DDBJ whole genome shotgun (WGS) entry which is preliminary data.</text>
</comment>
<dbReference type="EMBL" id="JBHRYO010000002">
    <property type="protein sequence ID" value="MFC3758623.1"/>
    <property type="molecule type" value="Genomic_DNA"/>
</dbReference>
<reference evidence="2" key="1">
    <citation type="journal article" date="2019" name="Int. J. Syst. Evol. Microbiol.">
        <title>The Global Catalogue of Microorganisms (GCM) 10K type strain sequencing project: providing services to taxonomists for standard genome sequencing and annotation.</title>
        <authorList>
            <consortium name="The Broad Institute Genomics Platform"/>
            <consortium name="The Broad Institute Genome Sequencing Center for Infectious Disease"/>
            <person name="Wu L."/>
            <person name="Ma J."/>
        </authorList>
    </citation>
    <scope>NUCLEOTIDE SEQUENCE [LARGE SCALE GENOMIC DNA]</scope>
    <source>
        <strain evidence="2">CECT 7798</strain>
    </source>
</reference>
<evidence type="ECO:0008006" key="3">
    <source>
        <dbReference type="Google" id="ProtNLM"/>
    </source>
</evidence>
<organism evidence="1 2">
    <name type="scientific">Chryseobacterium tructae</name>
    <dbReference type="NCBI Taxonomy" id="1037380"/>
    <lineage>
        <taxon>Bacteria</taxon>
        <taxon>Pseudomonadati</taxon>
        <taxon>Bacteroidota</taxon>
        <taxon>Flavobacteriia</taxon>
        <taxon>Flavobacteriales</taxon>
        <taxon>Weeksellaceae</taxon>
        <taxon>Chryseobacterium group</taxon>
        <taxon>Chryseobacterium</taxon>
    </lineage>
</organism>
<gene>
    <name evidence="1" type="ORF">ACFONJ_21790</name>
</gene>
<sequence length="231" mass="27058">MNINEKIDFTGNLINFIGENNTHPDSEDIRSITIDSIAQAFQNFWISLKLSKELQSIDFVQEKISDQFKESDLEDIEFNLDGFIKDALFTRLFISLESHLKTIARHFETKPFDIYDDSIKNTFKNLLEKIVFFTDISDYEKNVVFYFFYLRNTIHNFGIQNRKTQILEIEDPTSVVSQLKFELKLIKGKTNVISSLELLLLFEQVIKVIIKLNSLIPTNEIIKHPLADFDY</sequence>
<evidence type="ECO:0000313" key="2">
    <source>
        <dbReference type="Proteomes" id="UP001595735"/>
    </source>
</evidence>
<protein>
    <recommendedName>
        <fullName evidence="3">PRD domain-containing protein</fullName>
    </recommendedName>
</protein>
<evidence type="ECO:0000313" key="1">
    <source>
        <dbReference type="EMBL" id="MFC3758623.1"/>
    </source>
</evidence>
<keyword evidence="2" id="KW-1185">Reference proteome</keyword>
<name>A0ABV7Y044_9FLAO</name>
<accession>A0ABV7Y044</accession>
<dbReference type="RefSeq" id="WP_290300619.1">
    <property type="nucleotide sequence ID" value="NZ_JAUFQR010000001.1"/>
</dbReference>